<dbReference type="Pfam" id="PF01926">
    <property type="entry name" value="MMR_HSR1"/>
    <property type="match status" value="1"/>
</dbReference>
<evidence type="ECO:0000313" key="9">
    <source>
        <dbReference type="Proteomes" id="UP000768567"/>
    </source>
</evidence>
<reference evidence="8 9" key="1">
    <citation type="submission" date="2020-10" db="EMBL/GenBank/DDBJ databases">
        <title>ChiBAC.</title>
        <authorList>
            <person name="Zenner C."/>
            <person name="Hitch T.C.A."/>
            <person name="Clavel T."/>
        </authorList>
    </citation>
    <scope>NUCLEOTIDE SEQUENCE [LARGE SCALE GENOMIC DNA]</scope>
    <source>
        <strain evidence="8 9">DSM 109015</strain>
    </source>
</reference>
<dbReference type="SUPFAM" id="SSF52540">
    <property type="entry name" value="P-loop containing nucleoside triphosphate hydrolases"/>
    <property type="match status" value="1"/>
</dbReference>
<dbReference type="InterPro" id="IPR030394">
    <property type="entry name" value="G_HFLX_dom"/>
</dbReference>
<organism evidence="8 9">
    <name type="scientific">Gemmiger gallinarum</name>
    <dbReference type="NCBI Taxonomy" id="2779354"/>
    <lineage>
        <taxon>Bacteria</taxon>
        <taxon>Bacillati</taxon>
        <taxon>Bacillota</taxon>
        <taxon>Clostridia</taxon>
        <taxon>Eubacteriales</taxon>
        <taxon>Gemmiger</taxon>
    </lineage>
</organism>
<evidence type="ECO:0000256" key="6">
    <source>
        <dbReference type="SAM" id="Coils"/>
    </source>
</evidence>
<evidence type="ECO:0000259" key="7">
    <source>
        <dbReference type="PROSITE" id="PS51705"/>
    </source>
</evidence>
<keyword evidence="5" id="KW-0963">Cytoplasm</keyword>
<evidence type="ECO:0000256" key="2">
    <source>
        <dbReference type="ARBA" id="ARBA00022741"/>
    </source>
</evidence>
<keyword evidence="9" id="KW-1185">Reference proteome</keyword>
<dbReference type="InterPro" id="IPR042108">
    <property type="entry name" value="GTPase_HflX_N_sf"/>
</dbReference>
<keyword evidence="3" id="KW-0460">Magnesium</keyword>
<dbReference type="InterPro" id="IPR006073">
    <property type="entry name" value="GTP-bd"/>
</dbReference>
<protein>
    <recommendedName>
        <fullName evidence="5">GTPase HflX</fullName>
    </recommendedName>
    <alternativeName>
        <fullName evidence="5">GTP-binding protein HflX</fullName>
    </alternativeName>
</protein>
<dbReference type="CDD" id="cd01878">
    <property type="entry name" value="HflX"/>
    <property type="match status" value="1"/>
</dbReference>
<dbReference type="RefSeq" id="WP_193500837.1">
    <property type="nucleotide sequence ID" value="NZ_JADCKC010000002.1"/>
</dbReference>
<evidence type="ECO:0000256" key="5">
    <source>
        <dbReference type="HAMAP-Rule" id="MF_00900"/>
    </source>
</evidence>
<evidence type="ECO:0000256" key="3">
    <source>
        <dbReference type="ARBA" id="ARBA00022842"/>
    </source>
</evidence>
<feature type="coiled-coil region" evidence="6">
    <location>
        <begin position="186"/>
        <end position="220"/>
    </location>
</feature>
<dbReference type="PANTHER" id="PTHR10229">
    <property type="entry name" value="GTP-BINDING PROTEIN HFLX"/>
    <property type="match status" value="1"/>
</dbReference>
<dbReference type="Gene3D" id="3.40.50.300">
    <property type="entry name" value="P-loop containing nucleotide triphosphate hydrolases"/>
    <property type="match status" value="1"/>
</dbReference>
<dbReference type="PROSITE" id="PS51705">
    <property type="entry name" value="G_HFLX"/>
    <property type="match status" value="1"/>
</dbReference>
<keyword evidence="1" id="KW-0479">Metal-binding</keyword>
<evidence type="ECO:0000256" key="4">
    <source>
        <dbReference type="ARBA" id="ARBA00023134"/>
    </source>
</evidence>
<dbReference type="PANTHER" id="PTHR10229:SF0">
    <property type="entry name" value="GTP-BINDING PROTEIN 6-RELATED"/>
    <property type="match status" value="1"/>
</dbReference>
<dbReference type="InterPro" id="IPR016496">
    <property type="entry name" value="GTPase_HflX"/>
</dbReference>
<comment type="subcellular location">
    <subcellularLocation>
        <location evidence="5">Cytoplasm</location>
    </subcellularLocation>
    <text evidence="5">May associate with membranes.</text>
</comment>
<dbReference type="Gene3D" id="3.40.50.11060">
    <property type="entry name" value="GTPase HflX, N-terminal domain"/>
    <property type="match status" value="1"/>
</dbReference>
<comment type="function">
    <text evidence="5">GTPase that associates with the 50S ribosomal subunit and may have a role during protein synthesis or ribosome biogenesis.</text>
</comment>
<dbReference type="Proteomes" id="UP000768567">
    <property type="component" value="Unassembled WGS sequence"/>
</dbReference>
<accession>A0ABR9R2U5</accession>
<name>A0ABR9R2U5_9FIRM</name>
<evidence type="ECO:0000256" key="1">
    <source>
        <dbReference type="ARBA" id="ARBA00022723"/>
    </source>
</evidence>
<comment type="similarity">
    <text evidence="5">Belongs to the TRAFAC class OBG-HflX-like GTPase superfamily. HflX GTPase family.</text>
</comment>
<gene>
    <name evidence="5 8" type="primary">hflX</name>
    <name evidence="8" type="ORF">INF35_06725</name>
</gene>
<evidence type="ECO:0000313" key="8">
    <source>
        <dbReference type="EMBL" id="MBE5037473.1"/>
    </source>
</evidence>
<dbReference type="InterPro" id="IPR025121">
    <property type="entry name" value="GTPase_HflX_N"/>
</dbReference>
<dbReference type="Pfam" id="PF16360">
    <property type="entry name" value="GTP-bdg_M"/>
    <property type="match status" value="1"/>
</dbReference>
<dbReference type="Gene3D" id="6.10.250.2860">
    <property type="match status" value="1"/>
</dbReference>
<dbReference type="HAMAP" id="MF_00900">
    <property type="entry name" value="GTPase_HflX"/>
    <property type="match status" value="1"/>
</dbReference>
<proteinExistence type="inferred from homology"/>
<dbReference type="InterPro" id="IPR032305">
    <property type="entry name" value="GTP-bd_M"/>
</dbReference>
<dbReference type="PIRSF" id="PIRSF006809">
    <property type="entry name" value="GTP-binding_hflX_prd"/>
    <property type="match status" value="1"/>
</dbReference>
<dbReference type="InterPro" id="IPR027417">
    <property type="entry name" value="P-loop_NTPase"/>
</dbReference>
<comment type="caution">
    <text evidence="8">The sequence shown here is derived from an EMBL/GenBank/DDBJ whole genome shotgun (WGS) entry which is preliminary data.</text>
</comment>
<dbReference type="EMBL" id="JADCKC010000002">
    <property type="protein sequence ID" value="MBE5037473.1"/>
    <property type="molecule type" value="Genomic_DNA"/>
</dbReference>
<keyword evidence="4 5" id="KW-0342">GTP-binding</keyword>
<sequence length="449" mass="48734">MSELIHLAEEPTPDLLEEEEDLFPVSPEGEGPIPVVLLALDQGKFDAERSLDELAALAEANGMQAVATVTQKRSTPEAATMLGEGKVAEARLVCLNVGAQAAIFDGELTGSQLRNLSAALQVEVIDRTMLILEIFRSRATTNEGKLQTELALLRYRLPRLQGLGEVLSRQGGGGGGGAGARRGAGETKLELDRRHIRRRVETLENRLAEMEKRRGETRRARRKSGVPVVALVGYTNVGKSSLMNALCGAEIFEADMLFATLDPTARRLTLPSGLNVVLVDTVGFVSRLPHHLVDAFKSTLEEAAFADVLVRVADASDPAAAEQLSVTDEVLDELGCGEIPRLTVYNKCDKVGAVPFDPSILLTSARTGRGLDDLVARLDSILSARVRRIEVLLPYGKLALADILRTRGNVLTEEYRPDGVYYAATARIDDLHHFEPYFLEQVPAPADPE</sequence>
<keyword evidence="6" id="KW-0175">Coiled coil</keyword>
<comment type="subunit">
    <text evidence="5">Monomer. Associates with the 50S ribosomal subunit.</text>
</comment>
<feature type="domain" description="Hflx-type G" evidence="7">
    <location>
        <begin position="227"/>
        <end position="386"/>
    </location>
</feature>
<keyword evidence="2 5" id="KW-0547">Nucleotide-binding</keyword>
<dbReference type="Pfam" id="PF13167">
    <property type="entry name" value="GTP-bdg_N"/>
    <property type="match status" value="1"/>
</dbReference>
<dbReference type="NCBIfam" id="TIGR03156">
    <property type="entry name" value="GTP_HflX"/>
    <property type="match status" value="1"/>
</dbReference>